<evidence type="ECO:0000256" key="9">
    <source>
        <dbReference type="ARBA" id="ARBA00022989"/>
    </source>
</evidence>
<evidence type="ECO:0000256" key="27">
    <source>
        <dbReference type="ARBA" id="ARBA00048049"/>
    </source>
</evidence>
<dbReference type="PANTHER" id="PTHR21325">
    <property type="entry name" value="PHOSPHOLIPASE B, PLB1"/>
    <property type="match status" value="1"/>
</dbReference>
<evidence type="ECO:0000256" key="40">
    <source>
        <dbReference type="ARBA" id="ARBA00049363"/>
    </source>
</evidence>
<evidence type="ECO:0000256" key="42">
    <source>
        <dbReference type="ARBA" id="ARBA00049461"/>
    </source>
</evidence>
<evidence type="ECO:0000313" key="44">
    <source>
        <dbReference type="EMBL" id="KAF6018534.1"/>
    </source>
</evidence>
<keyword evidence="8" id="KW-0378">Hydrolase</keyword>
<dbReference type="CDD" id="cd01824">
    <property type="entry name" value="Phospholipase_B_like"/>
    <property type="match status" value="1"/>
</dbReference>
<dbReference type="FunFam" id="3.40.50.1110:FF:000005">
    <property type="entry name" value="Phospholipase B1"/>
    <property type="match status" value="1"/>
</dbReference>
<feature type="chain" id="PRO_5029725827" description="Phospholipase B1, membrane-associated" evidence="43">
    <location>
        <begin position="16"/>
        <end position="349"/>
    </location>
</feature>
<comment type="catalytic activity">
    <reaction evidence="40">
        <text>1,2-dihexadecanoyl-sn-glycero-3-phosphocholine + 2 H2O = sn-glycerol 3-phosphocholine + 2 hexadecanoate + 2 H(+)</text>
        <dbReference type="Rhea" id="RHEA:40975"/>
        <dbReference type="ChEBI" id="CHEBI:7896"/>
        <dbReference type="ChEBI" id="CHEBI:15377"/>
        <dbReference type="ChEBI" id="CHEBI:15378"/>
        <dbReference type="ChEBI" id="CHEBI:16870"/>
        <dbReference type="ChEBI" id="CHEBI:72999"/>
    </reaction>
    <physiologicalReaction direction="left-to-right" evidence="40">
        <dbReference type="Rhea" id="RHEA:40976"/>
    </physiologicalReaction>
</comment>
<comment type="catalytic activity">
    <reaction evidence="30">
        <text>1-hexadecanoyl-2-(9Z,12Z-octadecadienoyl)-sn-glycero-3-phosphocholine + H2O = 2-(9Z,12Z-octadecadienoyl)-sn-glycero-3-phosphocholine + hexadecanoate + H(+)</text>
        <dbReference type="Rhea" id="RHEA:40971"/>
        <dbReference type="ChEBI" id="CHEBI:7896"/>
        <dbReference type="ChEBI" id="CHEBI:15377"/>
        <dbReference type="ChEBI" id="CHEBI:15378"/>
        <dbReference type="ChEBI" id="CHEBI:73002"/>
        <dbReference type="ChEBI" id="CHEBI:76084"/>
    </reaction>
    <physiologicalReaction direction="left-to-right" evidence="30">
        <dbReference type="Rhea" id="RHEA:40972"/>
    </physiologicalReaction>
</comment>
<keyword evidence="11" id="KW-0472">Membrane</keyword>
<evidence type="ECO:0000256" key="13">
    <source>
        <dbReference type="ARBA" id="ARBA00023369"/>
    </source>
</evidence>
<comment type="catalytic activity">
    <reaction evidence="32">
        <text>1,2,3-tri-(9Z-octadecenoyl)-glycerol + H2O = di-(9Z)-octadecenoylglycerol + (9Z)-octadecenoate + H(+)</text>
        <dbReference type="Rhea" id="RHEA:38575"/>
        <dbReference type="ChEBI" id="CHEBI:15377"/>
        <dbReference type="ChEBI" id="CHEBI:15378"/>
        <dbReference type="ChEBI" id="CHEBI:30823"/>
        <dbReference type="ChEBI" id="CHEBI:53753"/>
        <dbReference type="ChEBI" id="CHEBI:75945"/>
    </reaction>
    <physiologicalReaction direction="left-to-right" evidence="32">
        <dbReference type="Rhea" id="RHEA:38576"/>
    </physiologicalReaction>
</comment>
<dbReference type="AlphaFoldDB" id="A0A7J7IYQ3"/>
<accession>A0A7J7IYQ3</accession>
<evidence type="ECO:0000256" key="18">
    <source>
        <dbReference type="ARBA" id="ARBA00031485"/>
    </source>
</evidence>
<keyword evidence="12" id="KW-0325">Glycoprotein</keyword>
<comment type="catalytic activity">
    <reaction evidence="42">
        <text>2-(9Z-octadecenoyl)-glycerol + H2O = glycerol + (9Z)-octadecenoate + H(+)</text>
        <dbReference type="Rhea" id="RHEA:38491"/>
        <dbReference type="ChEBI" id="CHEBI:15377"/>
        <dbReference type="ChEBI" id="CHEBI:15378"/>
        <dbReference type="ChEBI" id="CHEBI:17754"/>
        <dbReference type="ChEBI" id="CHEBI:30823"/>
        <dbReference type="ChEBI" id="CHEBI:73990"/>
    </reaction>
    <physiologicalReaction direction="left-to-right" evidence="42">
        <dbReference type="Rhea" id="RHEA:38492"/>
    </physiologicalReaction>
</comment>
<evidence type="ECO:0000256" key="21">
    <source>
        <dbReference type="ARBA" id="ARBA00047324"/>
    </source>
</evidence>
<dbReference type="InterPro" id="IPR035547">
    <property type="entry name" value="Phospholipase_B"/>
</dbReference>
<dbReference type="Gene3D" id="3.40.50.1110">
    <property type="entry name" value="SGNH hydrolase"/>
    <property type="match status" value="1"/>
</dbReference>
<evidence type="ECO:0000256" key="28">
    <source>
        <dbReference type="ARBA" id="ARBA00048058"/>
    </source>
</evidence>
<comment type="catalytic activity">
    <reaction evidence="33">
        <text>a 1-acyl-sn-glycero-3-phosphocholine + H2O = sn-glycerol 3-phosphocholine + a fatty acid + H(+)</text>
        <dbReference type="Rhea" id="RHEA:15177"/>
        <dbReference type="ChEBI" id="CHEBI:15377"/>
        <dbReference type="ChEBI" id="CHEBI:15378"/>
        <dbReference type="ChEBI" id="CHEBI:16870"/>
        <dbReference type="ChEBI" id="CHEBI:28868"/>
        <dbReference type="ChEBI" id="CHEBI:58168"/>
        <dbReference type="EC" id="3.1.1.5"/>
    </reaction>
    <physiologicalReaction direction="left-to-right" evidence="33">
        <dbReference type="Rhea" id="RHEA:15178"/>
    </physiologicalReaction>
</comment>
<evidence type="ECO:0000256" key="1">
    <source>
        <dbReference type="ARBA" id="ARBA00004247"/>
    </source>
</evidence>
<evidence type="ECO:0000256" key="19">
    <source>
        <dbReference type="ARBA" id="ARBA00033022"/>
    </source>
</evidence>
<evidence type="ECO:0000256" key="41">
    <source>
        <dbReference type="ARBA" id="ARBA00049372"/>
    </source>
</evidence>
<comment type="catalytic activity">
    <reaction evidence="23">
        <text>1-(9Z-octadecenoyl)-glycerol + H2O = glycerol + (9Z)-octadecenoate + H(+)</text>
        <dbReference type="Rhea" id="RHEA:38487"/>
        <dbReference type="ChEBI" id="CHEBI:15377"/>
        <dbReference type="ChEBI" id="CHEBI:15378"/>
        <dbReference type="ChEBI" id="CHEBI:17754"/>
        <dbReference type="ChEBI" id="CHEBI:30823"/>
        <dbReference type="ChEBI" id="CHEBI:75342"/>
    </reaction>
    <physiologicalReaction direction="left-to-right" evidence="23">
        <dbReference type="Rhea" id="RHEA:38488"/>
    </physiologicalReaction>
</comment>
<comment type="catalytic activity">
    <reaction evidence="26">
        <text>1-hexadecanoyl-2-(9Z-octadecenoyl)-sn-glycero-3-phospho-(1'-sn-glycerol) + H2O = 1-hexadecanoyl-sn-glycero-3-phospho-(1'-sn-glycerol) + (9Z)-octadecenoate + H(+)</text>
        <dbReference type="Rhea" id="RHEA:40919"/>
        <dbReference type="ChEBI" id="CHEBI:15377"/>
        <dbReference type="ChEBI" id="CHEBI:15378"/>
        <dbReference type="ChEBI" id="CHEBI:30823"/>
        <dbReference type="ChEBI" id="CHEBI:72841"/>
        <dbReference type="ChEBI" id="CHEBI:75158"/>
    </reaction>
    <physiologicalReaction direction="left-to-right" evidence="26">
        <dbReference type="Rhea" id="RHEA:40920"/>
    </physiologicalReaction>
</comment>
<proteinExistence type="inferred from homology"/>
<protein>
    <recommendedName>
        <fullName evidence="3">Phospholipase B1, membrane-associated</fullName>
    </recommendedName>
    <alternativeName>
        <fullName evidence="16">Lysophospholipase</fullName>
    </alternativeName>
    <alternativeName>
        <fullName evidence="17">Phospholipase A2</fullName>
    </alternativeName>
    <alternativeName>
        <fullName evidence="19">Phospholipase B/lipase</fullName>
    </alternativeName>
    <alternativeName>
        <fullName evidence="18">Triacylglycerol lipase</fullName>
    </alternativeName>
</protein>
<evidence type="ECO:0000256" key="26">
    <source>
        <dbReference type="ARBA" id="ARBA00048015"/>
    </source>
</evidence>
<comment type="catalytic activity">
    <reaction evidence="15">
        <text>a 1,2-diacyl-sn-glycero-3-phosphocholine + H2O = a 1-acyl-sn-glycero-3-phosphocholine + a fatty acid + H(+)</text>
        <dbReference type="Rhea" id="RHEA:15801"/>
        <dbReference type="ChEBI" id="CHEBI:15377"/>
        <dbReference type="ChEBI" id="CHEBI:15378"/>
        <dbReference type="ChEBI" id="CHEBI:28868"/>
        <dbReference type="ChEBI" id="CHEBI:57643"/>
        <dbReference type="ChEBI" id="CHEBI:58168"/>
        <dbReference type="EC" id="3.1.1.4"/>
    </reaction>
    <physiologicalReaction direction="left-to-right" evidence="15">
        <dbReference type="Rhea" id="RHEA:15802"/>
    </physiologicalReaction>
</comment>
<dbReference type="InterPro" id="IPR001087">
    <property type="entry name" value="GDSL"/>
</dbReference>
<comment type="catalytic activity">
    <reaction evidence="24">
        <text>1-hexadecanoyl-2-(9Z)-octadecenoyl-3-octadecanoyl-sn-glycerol + H2O = 1-hexadecanoyl-2-(9Z-octadecenoyl)-sn-glycerol + octadecanoate + H(+)</text>
        <dbReference type="Rhea" id="RHEA:41111"/>
        <dbReference type="ChEBI" id="CHEBI:15377"/>
        <dbReference type="ChEBI" id="CHEBI:15378"/>
        <dbReference type="ChEBI" id="CHEBI:25629"/>
        <dbReference type="ChEBI" id="CHEBI:75466"/>
        <dbReference type="ChEBI" id="CHEBI:77623"/>
    </reaction>
    <physiologicalReaction direction="left-to-right" evidence="24">
        <dbReference type="Rhea" id="RHEA:41112"/>
    </physiologicalReaction>
</comment>
<name>A0A7J7IYQ3_BUGNE</name>
<keyword evidence="10" id="KW-0443">Lipid metabolism</keyword>
<dbReference type="Proteomes" id="UP000593567">
    <property type="component" value="Unassembled WGS sequence"/>
</dbReference>
<sequence length="349" mass="37958">MYYCILISLLAAASGSFLCPDGDYTSAAVPTSVHKLKIGDIKVVAGMGDSITSGLGANSTNMADMATQYRGHSFSAGGDSSYKDQLTTFPNILKLFNPDIYGYSTGTGDENTPNSKFNVAQFHVFSSVMPSQADDLVKKMKADSNIDFENDWKVVTIFCGGADVCKACGNTTQFPASLYKENIEAALDILHQKLPRTLVNFVQIFDVNKIRKMMVSDDRCAHALGVAGCSCPLESDGSEMTTLSQEYTRAVEDLISTGKYDSKDDFTVVIQPFLHNMTMPRLPSGKYDLSYFAPDCFHLSSKGHGTAGISLWDNMMQPLSAKQTDISDSDTPICPTTEYIPTRKNGANM</sequence>
<keyword evidence="7" id="KW-0677">Repeat</keyword>
<evidence type="ECO:0000256" key="12">
    <source>
        <dbReference type="ARBA" id="ARBA00023180"/>
    </source>
</evidence>
<evidence type="ECO:0000256" key="20">
    <source>
        <dbReference type="ARBA" id="ARBA00045916"/>
    </source>
</evidence>
<comment type="catalytic activity">
    <reaction evidence="36">
        <text>1-hexadecanoyl-2-(9Z-octadecenoyl)-sn-glycero-3-phosphocholine + H2O = 1-hexadecanoyl-sn-glycero-3-phosphocholine + (9Z)-octadecenoate + H(+)</text>
        <dbReference type="Rhea" id="RHEA:38779"/>
        <dbReference type="ChEBI" id="CHEBI:15377"/>
        <dbReference type="ChEBI" id="CHEBI:15378"/>
        <dbReference type="ChEBI" id="CHEBI:30823"/>
        <dbReference type="ChEBI" id="CHEBI:72998"/>
        <dbReference type="ChEBI" id="CHEBI:73001"/>
    </reaction>
    <physiologicalReaction direction="left-to-right" evidence="36">
        <dbReference type="Rhea" id="RHEA:38780"/>
    </physiologicalReaction>
</comment>
<dbReference type="SUPFAM" id="SSF52266">
    <property type="entry name" value="SGNH hydrolase"/>
    <property type="match status" value="1"/>
</dbReference>
<dbReference type="GO" id="GO:0006644">
    <property type="term" value="P:phospholipid metabolic process"/>
    <property type="evidence" value="ECO:0007669"/>
    <property type="project" value="TreeGrafter"/>
</dbReference>
<dbReference type="Pfam" id="PF00657">
    <property type="entry name" value="Lipase_GDSL"/>
    <property type="match status" value="1"/>
</dbReference>
<evidence type="ECO:0000256" key="31">
    <source>
        <dbReference type="ARBA" id="ARBA00048374"/>
    </source>
</evidence>
<keyword evidence="5" id="KW-0812">Transmembrane</keyword>
<comment type="catalytic activity">
    <reaction evidence="25">
        <text>2,3-di-(9Z)-octadecenoyl-sn-glycerol + H2O = 3-(9Z-octadecenoyl)-sn-glycerol + (9Z)-octadecenoate + H(+)</text>
        <dbReference type="Rhea" id="RHEA:42604"/>
        <dbReference type="ChEBI" id="CHEBI:15377"/>
        <dbReference type="ChEBI" id="CHEBI:15378"/>
        <dbReference type="ChEBI" id="CHEBI:30823"/>
        <dbReference type="ChEBI" id="CHEBI:75824"/>
        <dbReference type="ChEBI" id="CHEBI:75938"/>
    </reaction>
    <physiologicalReaction direction="left-to-right" evidence="25">
        <dbReference type="Rhea" id="RHEA:42605"/>
    </physiologicalReaction>
</comment>
<evidence type="ECO:0000256" key="23">
    <source>
        <dbReference type="ARBA" id="ARBA00047438"/>
    </source>
</evidence>
<feature type="signal peptide" evidence="43">
    <location>
        <begin position="1"/>
        <end position="15"/>
    </location>
</feature>
<dbReference type="GO" id="GO:0016324">
    <property type="term" value="C:apical plasma membrane"/>
    <property type="evidence" value="ECO:0007669"/>
    <property type="project" value="UniProtKB-SubCell"/>
</dbReference>
<comment type="catalytic activity">
    <reaction evidence="39">
        <text>1-hexadecanoyl-2-(9Z)-octadecenoyl-3-octadecanoyl-sn-glycerol + H2O = 1-hexadecanoyl-3-octadecanoyl-sn-glycerol + (9Z)-octadecenoate + H(+)</text>
        <dbReference type="Rhea" id="RHEA:41103"/>
        <dbReference type="ChEBI" id="CHEBI:15377"/>
        <dbReference type="ChEBI" id="CHEBI:15378"/>
        <dbReference type="ChEBI" id="CHEBI:30823"/>
        <dbReference type="ChEBI" id="CHEBI:77623"/>
        <dbReference type="ChEBI" id="CHEBI:77624"/>
    </reaction>
    <physiologicalReaction direction="left-to-right" evidence="39">
        <dbReference type="Rhea" id="RHEA:41104"/>
    </physiologicalReaction>
</comment>
<evidence type="ECO:0000256" key="4">
    <source>
        <dbReference type="ARBA" id="ARBA00022475"/>
    </source>
</evidence>
<comment type="caution">
    <text evidence="44">The sequence shown here is derived from an EMBL/GenBank/DDBJ whole genome shotgun (WGS) entry which is preliminary data.</text>
</comment>
<evidence type="ECO:0000256" key="22">
    <source>
        <dbReference type="ARBA" id="ARBA00047363"/>
    </source>
</evidence>
<evidence type="ECO:0000256" key="15">
    <source>
        <dbReference type="ARBA" id="ARBA00023422"/>
    </source>
</evidence>
<evidence type="ECO:0000256" key="32">
    <source>
        <dbReference type="ARBA" id="ARBA00048386"/>
    </source>
</evidence>
<gene>
    <name evidence="44" type="ORF">EB796_023158</name>
</gene>
<comment type="catalytic activity">
    <reaction evidence="34">
        <text>1-hexadecanoyl-2-(9Z-octadecenoyl)-sn-glycero-3-phosphoethanolamine + H2O = 1-hexadecanoyl-sn-glycero-3-phosphoethanolamine + (9Z)-octadecenoate + H(+)</text>
        <dbReference type="Rhea" id="RHEA:40911"/>
        <dbReference type="ChEBI" id="CHEBI:15377"/>
        <dbReference type="ChEBI" id="CHEBI:15378"/>
        <dbReference type="ChEBI" id="CHEBI:30823"/>
        <dbReference type="ChEBI" id="CHEBI:73004"/>
        <dbReference type="ChEBI" id="CHEBI:73007"/>
    </reaction>
    <physiologicalReaction direction="left-to-right" evidence="34">
        <dbReference type="Rhea" id="RHEA:40912"/>
    </physiologicalReaction>
</comment>
<comment type="function">
    <text evidence="20">Calcium-independent membrane-associated phospholipase that catalyzes complete diacylation of phospholipids by hydrolyzing both sn-1 and sn-2 fatty acyl chains attached to the glycerol backbone (phospholipase B activity). Has dual phospholipase and lysophospholipase activities toward diacylphospholipids. Preferentially cleaves sn-2 ester bonds over sn-1 bonds. Acts as a lipase toward glycerolipid substrates. Hydrolyzes fatty acyl chains of diacylglycerols with preference for the sn-2 position and of triacylglycerols with not positional selectivity. May also hydrolyze long chain retinyl esters such as retinyl palmitate. May contribute to digestion of dietary phospholipids, glycerolipids and retinoids, facilitating lipid absorption at the brush border.</text>
</comment>
<evidence type="ECO:0000256" key="35">
    <source>
        <dbReference type="ARBA" id="ARBA00048656"/>
    </source>
</evidence>
<dbReference type="GO" id="GO:0004622">
    <property type="term" value="F:phosphatidylcholine lysophospholipase activity"/>
    <property type="evidence" value="ECO:0007669"/>
    <property type="project" value="UniProtKB-EC"/>
</dbReference>
<dbReference type="GO" id="GO:0004623">
    <property type="term" value="F:phospholipase A2 activity"/>
    <property type="evidence" value="ECO:0007669"/>
    <property type="project" value="UniProtKB-EC"/>
</dbReference>
<evidence type="ECO:0000256" key="33">
    <source>
        <dbReference type="ARBA" id="ARBA00048454"/>
    </source>
</evidence>
<comment type="catalytic activity">
    <reaction evidence="29">
        <text>1,2-dihexadecanoyl-sn-glycero-3-phosphocholine + H2O = 1-hexadecanoyl-sn-glycero-3-phosphocholine + hexadecanoate + H(+)</text>
        <dbReference type="Rhea" id="RHEA:41223"/>
        <dbReference type="ChEBI" id="CHEBI:7896"/>
        <dbReference type="ChEBI" id="CHEBI:15377"/>
        <dbReference type="ChEBI" id="CHEBI:15378"/>
        <dbReference type="ChEBI" id="CHEBI:72998"/>
        <dbReference type="ChEBI" id="CHEBI:72999"/>
    </reaction>
    <physiologicalReaction direction="left-to-right" evidence="29">
        <dbReference type="Rhea" id="RHEA:41224"/>
    </physiologicalReaction>
</comment>
<comment type="catalytic activity">
    <reaction evidence="14">
        <text>1-hexadecanoyl-2-(9Z,12Z-octadecadienoyl)-sn-glycero-3-phosphocholine + H2O = (9Z,12Z)-octadecadienoate + 1-hexadecanoyl-sn-glycero-3-phosphocholine + H(+)</text>
        <dbReference type="Rhea" id="RHEA:40811"/>
        <dbReference type="ChEBI" id="CHEBI:15377"/>
        <dbReference type="ChEBI" id="CHEBI:15378"/>
        <dbReference type="ChEBI" id="CHEBI:30245"/>
        <dbReference type="ChEBI" id="CHEBI:72998"/>
        <dbReference type="ChEBI" id="CHEBI:73002"/>
    </reaction>
    <physiologicalReaction direction="left-to-right" evidence="14">
        <dbReference type="Rhea" id="RHEA:40812"/>
    </physiologicalReaction>
</comment>
<evidence type="ECO:0000256" key="16">
    <source>
        <dbReference type="ARBA" id="ARBA00029723"/>
    </source>
</evidence>
<dbReference type="GO" id="GO:0004806">
    <property type="term" value="F:triacylglycerol lipase activity"/>
    <property type="evidence" value="ECO:0007669"/>
    <property type="project" value="UniProtKB-EC"/>
</dbReference>
<evidence type="ECO:0000256" key="10">
    <source>
        <dbReference type="ARBA" id="ARBA00023098"/>
    </source>
</evidence>
<evidence type="ECO:0000256" key="7">
    <source>
        <dbReference type="ARBA" id="ARBA00022737"/>
    </source>
</evidence>
<keyword evidence="45" id="KW-1185">Reference proteome</keyword>
<keyword evidence="4" id="KW-1003">Cell membrane</keyword>
<comment type="catalytic activity">
    <reaction evidence="13">
        <text>a triacylglycerol + H2O = a diacylglycerol + a fatty acid + H(+)</text>
        <dbReference type="Rhea" id="RHEA:12044"/>
        <dbReference type="ChEBI" id="CHEBI:15377"/>
        <dbReference type="ChEBI" id="CHEBI:15378"/>
        <dbReference type="ChEBI" id="CHEBI:17855"/>
        <dbReference type="ChEBI" id="CHEBI:18035"/>
        <dbReference type="ChEBI" id="CHEBI:28868"/>
        <dbReference type="EC" id="3.1.1.3"/>
    </reaction>
    <physiologicalReaction direction="left-to-right" evidence="13">
        <dbReference type="Rhea" id="RHEA:12045"/>
    </physiologicalReaction>
</comment>
<evidence type="ECO:0000256" key="34">
    <source>
        <dbReference type="ARBA" id="ARBA00048613"/>
    </source>
</evidence>
<evidence type="ECO:0000256" key="25">
    <source>
        <dbReference type="ARBA" id="ARBA00048011"/>
    </source>
</evidence>
<evidence type="ECO:0000256" key="17">
    <source>
        <dbReference type="ARBA" id="ARBA00031182"/>
    </source>
</evidence>
<reference evidence="44" key="1">
    <citation type="submission" date="2020-06" db="EMBL/GenBank/DDBJ databases">
        <title>Draft genome of Bugula neritina, a colonial animal packing powerful symbionts and potential medicines.</title>
        <authorList>
            <person name="Rayko M."/>
        </authorList>
    </citation>
    <scope>NUCLEOTIDE SEQUENCE [LARGE SCALE GENOMIC DNA]</scope>
    <source>
        <strain evidence="44">Kwan_BN1</strain>
    </source>
</reference>
<evidence type="ECO:0000256" key="3">
    <source>
        <dbReference type="ARBA" id="ARBA00015133"/>
    </source>
</evidence>
<evidence type="ECO:0000256" key="43">
    <source>
        <dbReference type="SAM" id="SignalP"/>
    </source>
</evidence>
<evidence type="ECO:0000256" key="39">
    <source>
        <dbReference type="ARBA" id="ARBA00048939"/>
    </source>
</evidence>
<keyword evidence="9" id="KW-1133">Transmembrane helix</keyword>
<evidence type="ECO:0000256" key="11">
    <source>
        <dbReference type="ARBA" id="ARBA00023136"/>
    </source>
</evidence>
<evidence type="ECO:0000313" key="45">
    <source>
        <dbReference type="Proteomes" id="UP000593567"/>
    </source>
</evidence>
<evidence type="ECO:0000256" key="29">
    <source>
        <dbReference type="ARBA" id="ARBA00048227"/>
    </source>
</evidence>
<dbReference type="InterPro" id="IPR038885">
    <property type="entry name" value="PLB1"/>
</dbReference>
<comment type="catalytic activity">
    <reaction evidence="27">
        <text>a 1-O-alkyl-2-acyl-sn-glycero-3-phosphocholine + H2O = a 1-O-alkyl-sn-glycero-3-phosphocholine + a fatty acid + H(+)</text>
        <dbReference type="Rhea" id="RHEA:36231"/>
        <dbReference type="ChEBI" id="CHEBI:15377"/>
        <dbReference type="ChEBI" id="CHEBI:15378"/>
        <dbReference type="ChEBI" id="CHEBI:28868"/>
        <dbReference type="ChEBI" id="CHEBI:30909"/>
        <dbReference type="ChEBI" id="CHEBI:36702"/>
        <dbReference type="EC" id="3.1.1.4"/>
    </reaction>
    <physiologicalReaction direction="left-to-right" evidence="27">
        <dbReference type="Rhea" id="RHEA:36232"/>
    </physiologicalReaction>
</comment>
<comment type="catalytic activity">
    <reaction evidence="22">
        <text>1,3-dihexadecanoyl-2-(9Z-octadecenoyl)glycerol + H2O = 1-hexadecanoyl-2-(9Z-octadecenoyl)-glycerol + hexadecanoate + H(+)</text>
        <dbReference type="Rhea" id="RHEA:40979"/>
        <dbReference type="ChEBI" id="CHEBI:7896"/>
        <dbReference type="ChEBI" id="CHEBI:15377"/>
        <dbReference type="ChEBI" id="CHEBI:15378"/>
        <dbReference type="ChEBI" id="CHEBI:75585"/>
        <dbReference type="ChEBI" id="CHEBI:75688"/>
    </reaction>
    <physiologicalReaction direction="left-to-right" evidence="22">
        <dbReference type="Rhea" id="RHEA:40980"/>
    </physiologicalReaction>
</comment>
<evidence type="ECO:0000256" key="8">
    <source>
        <dbReference type="ARBA" id="ARBA00022801"/>
    </source>
</evidence>
<evidence type="ECO:0000256" key="6">
    <source>
        <dbReference type="ARBA" id="ARBA00022729"/>
    </source>
</evidence>
<evidence type="ECO:0000256" key="14">
    <source>
        <dbReference type="ARBA" id="ARBA00023408"/>
    </source>
</evidence>
<comment type="catalytic activity">
    <reaction evidence="31">
        <text>1-octadecanoyl-2-(9Z,12Z)-octadecadienoyl-sn-glycerol + H2O = 1-octadecanoyl-sn-glycerol + (9Z,12Z)-octadecadienoate + H(+)</text>
        <dbReference type="Rhea" id="RHEA:40927"/>
        <dbReference type="ChEBI" id="CHEBI:15377"/>
        <dbReference type="ChEBI" id="CHEBI:15378"/>
        <dbReference type="ChEBI" id="CHEBI:30245"/>
        <dbReference type="ChEBI" id="CHEBI:75550"/>
        <dbReference type="ChEBI" id="CHEBI:77097"/>
    </reaction>
    <physiologicalReaction direction="left-to-right" evidence="31">
        <dbReference type="Rhea" id="RHEA:40928"/>
    </physiologicalReaction>
</comment>
<evidence type="ECO:0000256" key="37">
    <source>
        <dbReference type="ARBA" id="ARBA00048869"/>
    </source>
</evidence>
<comment type="catalytic activity">
    <reaction evidence="37">
        <text>1,3-dihexadecanoyl-2-(9Z-octadecenoyl)glycerol + H2O = 1,3-dihexadecanoylglycerol + (9Z)-octadecenoate + H(+)</text>
        <dbReference type="Rhea" id="RHEA:40983"/>
        <dbReference type="ChEBI" id="CHEBI:15377"/>
        <dbReference type="ChEBI" id="CHEBI:15378"/>
        <dbReference type="ChEBI" id="CHEBI:30823"/>
        <dbReference type="ChEBI" id="CHEBI:75688"/>
        <dbReference type="ChEBI" id="CHEBI:77619"/>
    </reaction>
    <physiologicalReaction direction="left-to-right" evidence="37">
        <dbReference type="Rhea" id="RHEA:40984"/>
    </physiologicalReaction>
</comment>
<evidence type="ECO:0000256" key="24">
    <source>
        <dbReference type="ARBA" id="ARBA00047459"/>
    </source>
</evidence>
<dbReference type="InterPro" id="IPR036514">
    <property type="entry name" value="SGNH_hydro_sf"/>
</dbReference>
<dbReference type="EMBL" id="VXIV02003297">
    <property type="protein sequence ID" value="KAF6018534.1"/>
    <property type="molecule type" value="Genomic_DNA"/>
</dbReference>
<dbReference type="OrthoDB" id="10265800at2759"/>
<evidence type="ECO:0000256" key="38">
    <source>
        <dbReference type="ARBA" id="ARBA00048872"/>
    </source>
</evidence>
<evidence type="ECO:0000256" key="36">
    <source>
        <dbReference type="ARBA" id="ARBA00048699"/>
    </source>
</evidence>
<organism evidence="44 45">
    <name type="scientific">Bugula neritina</name>
    <name type="common">Brown bryozoan</name>
    <name type="synonym">Sertularia neritina</name>
    <dbReference type="NCBI Taxonomy" id="10212"/>
    <lineage>
        <taxon>Eukaryota</taxon>
        <taxon>Metazoa</taxon>
        <taxon>Spiralia</taxon>
        <taxon>Lophotrochozoa</taxon>
        <taxon>Bryozoa</taxon>
        <taxon>Gymnolaemata</taxon>
        <taxon>Cheilostomatida</taxon>
        <taxon>Flustrina</taxon>
        <taxon>Buguloidea</taxon>
        <taxon>Bugulidae</taxon>
        <taxon>Bugula</taxon>
    </lineage>
</organism>
<comment type="catalytic activity">
    <reaction evidence="28">
        <text>1,2-di-(9Z-octadecenoyl)-sn-glycero-3-phosphocholine + H2O = 1-(9Z-octadecenoyl)-sn-glycero-3-phosphocholine + (9Z)-octadecenoate + H(+)</text>
        <dbReference type="Rhea" id="RHEA:40923"/>
        <dbReference type="ChEBI" id="CHEBI:15377"/>
        <dbReference type="ChEBI" id="CHEBI:15378"/>
        <dbReference type="ChEBI" id="CHEBI:28610"/>
        <dbReference type="ChEBI" id="CHEBI:30823"/>
        <dbReference type="ChEBI" id="CHEBI:74669"/>
    </reaction>
    <physiologicalReaction direction="left-to-right" evidence="28">
        <dbReference type="Rhea" id="RHEA:40924"/>
    </physiologicalReaction>
</comment>
<comment type="catalytic activity">
    <reaction evidence="41">
        <text>1,3-di-(9Z-octadecenoyl)-glycerol + H2O = 1-(9Z-octadecenoyl)-glycerol + (9Z)-octadecenoate + H(+)</text>
        <dbReference type="Rhea" id="RHEA:39939"/>
        <dbReference type="ChEBI" id="CHEBI:15377"/>
        <dbReference type="ChEBI" id="CHEBI:15378"/>
        <dbReference type="ChEBI" id="CHEBI:30823"/>
        <dbReference type="ChEBI" id="CHEBI:75342"/>
        <dbReference type="ChEBI" id="CHEBI:75735"/>
    </reaction>
    <physiologicalReaction direction="left-to-right" evidence="41">
        <dbReference type="Rhea" id="RHEA:39940"/>
    </physiologicalReaction>
</comment>
<comment type="similarity">
    <text evidence="2">Belongs to the 'GDSL' lipolytic enzyme family. Phospholipase B1 subfamily.</text>
</comment>
<comment type="subcellular location">
    <subcellularLocation>
        <location evidence="1">Apical cell membrane</location>
        <topology evidence="1">Single-pass type I membrane protein</topology>
    </subcellularLocation>
</comment>
<evidence type="ECO:0000256" key="5">
    <source>
        <dbReference type="ARBA" id="ARBA00022692"/>
    </source>
</evidence>
<dbReference type="PANTHER" id="PTHR21325:SF31">
    <property type="entry name" value="GH22081P-RELATED"/>
    <property type="match status" value="1"/>
</dbReference>
<comment type="catalytic activity">
    <reaction evidence="21">
        <text>1-hexadecanoyl-2-(9Z)-octadecenoyl-3-octadecanoyl-sn-glycerol + H2O = 2-(9Z-octadecenoyl)-3-octadecanoyl-sn-glycerol + hexadecanoate + H(+)</text>
        <dbReference type="Rhea" id="RHEA:41107"/>
        <dbReference type="ChEBI" id="CHEBI:7896"/>
        <dbReference type="ChEBI" id="CHEBI:15377"/>
        <dbReference type="ChEBI" id="CHEBI:15378"/>
        <dbReference type="ChEBI" id="CHEBI:75558"/>
        <dbReference type="ChEBI" id="CHEBI:77623"/>
    </reaction>
    <physiologicalReaction direction="left-to-right" evidence="21">
        <dbReference type="Rhea" id="RHEA:41108"/>
    </physiologicalReaction>
</comment>
<comment type="catalytic activity">
    <reaction evidence="38">
        <text>1-O-hexadecyl-2-(9Z)-octadecenoyl-sn-glycero-3-phosphocholine + H2O = 1-O-hexadecyl-sn-glycero-3-phosphocholine + (9Z)-octadecenoate + H(+)</text>
        <dbReference type="Rhea" id="RHEA:40915"/>
        <dbReference type="ChEBI" id="CHEBI:15377"/>
        <dbReference type="ChEBI" id="CHEBI:15378"/>
        <dbReference type="ChEBI" id="CHEBI:30823"/>
        <dbReference type="ChEBI" id="CHEBI:34112"/>
        <dbReference type="ChEBI" id="CHEBI:64496"/>
    </reaction>
    <physiologicalReaction direction="left-to-right" evidence="38">
        <dbReference type="Rhea" id="RHEA:40916"/>
    </physiologicalReaction>
</comment>
<comment type="catalytic activity">
    <reaction evidence="35">
        <text>1-hexadecanoyl-sn-glycero-3-phosphocholine + H2O = sn-glycerol 3-phosphocholine + hexadecanoate + H(+)</text>
        <dbReference type="Rhea" id="RHEA:40435"/>
        <dbReference type="ChEBI" id="CHEBI:7896"/>
        <dbReference type="ChEBI" id="CHEBI:15377"/>
        <dbReference type="ChEBI" id="CHEBI:15378"/>
        <dbReference type="ChEBI" id="CHEBI:16870"/>
        <dbReference type="ChEBI" id="CHEBI:72998"/>
    </reaction>
    <physiologicalReaction direction="left-to-right" evidence="35">
        <dbReference type="Rhea" id="RHEA:40436"/>
    </physiologicalReaction>
</comment>
<evidence type="ECO:0000256" key="2">
    <source>
        <dbReference type="ARBA" id="ARBA00009979"/>
    </source>
</evidence>
<evidence type="ECO:0000256" key="30">
    <source>
        <dbReference type="ARBA" id="ARBA00048362"/>
    </source>
</evidence>
<keyword evidence="6 43" id="KW-0732">Signal</keyword>